<dbReference type="Proteomes" id="UP000272193">
    <property type="component" value="Unassembled WGS sequence"/>
</dbReference>
<sequence>MRSAAFLLPPLPSSVRRGGLGLLFGLLLAGCASGPPVPDWKLESHAAATRGLAAILNADTRVAQAEFARARQQLARTADPARLARLELLRCAAEAASLLVSDCPAFEALRADAPPADRAYADWLQGRAQAETLALLPEAQQPVARALLSPAGASTGGAALIAGIEDPLGRLVAASVWLRAGRVDTAVIDLAIDTASAQGWRRALAAWLQAGVRAASLRGDEARASQLGRRLELLRFAFDGG</sequence>
<evidence type="ECO:0000313" key="2">
    <source>
        <dbReference type="Proteomes" id="UP000272193"/>
    </source>
</evidence>
<protein>
    <submittedName>
        <fullName evidence="1">Uncharacterized protein</fullName>
    </submittedName>
</protein>
<dbReference type="EMBL" id="RKQL01000001">
    <property type="protein sequence ID" value="RPE72824.1"/>
    <property type="molecule type" value="Genomic_DNA"/>
</dbReference>
<dbReference type="RefSeq" id="WP_245968718.1">
    <property type="nucleotide sequence ID" value="NZ_RKQL01000001.1"/>
</dbReference>
<dbReference type="AlphaFoldDB" id="A0A3N4VIP0"/>
<proteinExistence type="predicted"/>
<keyword evidence="2" id="KW-1185">Reference proteome</keyword>
<gene>
    <name evidence="1" type="ORF">EDC62_0530</name>
</gene>
<accession>A0A3N4VIP0</accession>
<comment type="caution">
    <text evidence="1">The sequence shown here is derived from an EMBL/GenBank/DDBJ whole genome shotgun (WGS) entry which is preliminary data.</text>
</comment>
<organism evidence="1 2">
    <name type="scientific">Tibeticola sediminis</name>
    <dbReference type="NCBI Taxonomy" id="1917811"/>
    <lineage>
        <taxon>Bacteria</taxon>
        <taxon>Pseudomonadati</taxon>
        <taxon>Pseudomonadota</taxon>
        <taxon>Betaproteobacteria</taxon>
        <taxon>Burkholderiales</taxon>
        <taxon>Comamonadaceae</taxon>
        <taxon>Tibeticola</taxon>
    </lineage>
</organism>
<evidence type="ECO:0000313" key="1">
    <source>
        <dbReference type="EMBL" id="RPE72824.1"/>
    </source>
</evidence>
<name>A0A3N4VIP0_9BURK</name>
<reference evidence="1 2" key="1">
    <citation type="submission" date="2018-11" db="EMBL/GenBank/DDBJ databases">
        <title>Genomic Encyclopedia of Type Strains, Phase IV (KMG-IV): sequencing the most valuable type-strain genomes for metagenomic binning, comparative biology and taxonomic classification.</title>
        <authorList>
            <person name="Goeker M."/>
        </authorList>
    </citation>
    <scope>NUCLEOTIDE SEQUENCE [LARGE SCALE GENOMIC DNA]</scope>
    <source>
        <strain evidence="1 2">DSM 101684</strain>
    </source>
</reference>
<dbReference type="PROSITE" id="PS51257">
    <property type="entry name" value="PROKAR_LIPOPROTEIN"/>
    <property type="match status" value="1"/>
</dbReference>